<accession>A0A0G1KVM9</accession>
<dbReference type="Gene3D" id="3.30.70.60">
    <property type="match status" value="1"/>
</dbReference>
<dbReference type="InterPro" id="IPR007445">
    <property type="entry name" value="PilO"/>
</dbReference>
<dbReference type="Proteomes" id="UP000034006">
    <property type="component" value="Unassembled WGS sequence"/>
</dbReference>
<proteinExistence type="predicted"/>
<dbReference type="STRING" id="1618387.UW44_C0005G0021"/>
<dbReference type="GO" id="GO:0043107">
    <property type="term" value="P:type IV pilus-dependent motility"/>
    <property type="evidence" value="ECO:0007669"/>
    <property type="project" value="InterPro"/>
</dbReference>
<comment type="caution">
    <text evidence="1">The sequence shown here is derived from an EMBL/GenBank/DDBJ whole genome shotgun (WGS) entry which is preliminary data.</text>
</comment>
<dbReference type="Pfam" id="PF04350">
    <property type="entry name" value="PilO"/>
    <property type="match status" value="1"/>
</dbReference>
<sequence>MKTKQPTLHIILLLIVSVAAGVLFVRTTKTINETSLLQGDVNRQKENVDKLRVLSSTLPGLSSEISTYLITLPANEEDVAVFAATIESVAKDSELTIVNNFDDFPKPVDVSGKNILGLGMEITLEGSFQGLTIFFSKLSDMPYFFKIDKITMLKRDTNTGIKAVVKGVLMMNQEKK</sequence>
<dbReference type="EMBL" id="LCIH01000005">
    <property type="protein sequence ID" value="KKT51979.1"/>
    <property type="molecule type" value="Genomic_DNA"/>
</dbReference>
<dbReference type="InterPro" id="IPR014717">
    <property type="entry name" value="Transl_elong_EF1B/ribsomal_bS6"/>
</dbReference>
<evidence type="ECO:0000313" key="1">
    <source>
        <dbReference type="EMBL" id="KKT51979.1"/>
    </source>
</evidence>
<protein>
    <submittedName>
        <fullName evidence="1">Uncharacterized protein</fullName>
    </submittedName>
</protein>
<name>A0A0G1KVM9_9BACT</name>
<dbReference type="GO" id="GO:0043683">
    <property type="term" value="P:type IV pilus assembly"/>
    <property type="evidence" value="ECO:0007669"/>
    <property type="project" value="InterPro"/>
</dbReference>
<reference evidence="1 2" key="1">
    <citation type="journal article" date="2015" name="Nature">
        <title>rRNA introns, odd ribosomes, and small enigmatic genomes across a large radiation of phyla.</title>
        <authorList>
            <person name="Brown C.T."/>
            <person name="Hug L.A."/>
            <person name="Thomas B.C."/>
            <person name="Sharon I."/>
            <person name="Castelle C.J."/>
            <person name="Singh A."/>
            <person name="Wilkins M.J."/>
            <person name="Williams K.H."/>
            <person name="Banfield J.F."/>
        </authorList>
    </citation>
    <scope>NUCLEOTIDE SEQUENCE [LARGE SCALE GENOMIC DNA]</scope>
</reference>
<gene>
    <name evidence="1" type="ORF">UW44_C0005G0021</name>
</gene>
<evidence type="ECO:0000313" key="2">
    <source>
        <dbReference type="Proteomes" id="UP000034006"/>
    </source>
</evidence>
<dbReference type="AlphaFoldDB" id="A0A0G1KVM9"/>
<organism evidence="1 2">
    <name type="scientific">Candidatus Collierbacteria bacterium GW2011_GWB2_44_22</name>
    <dbReference type="NCBI Taxonomy" id="1618387"/>
    <lineage>
        <taxon>Bacteria</taxon>
        <taxon>Candidatus Collieribacteriota</taxon>
    </lineage>
</organism>